<dbReference type="Proteomes" id="UP001197093">
    <property type="component" value="Unassembled WGS sequence"/>
</dbReference>
<comment type="caution">
    <text evidence="1">The sequence shown here is derived from an EMBL/GenBank/DDBJ whole genome shotgun (WGS) entry which is preliminary data.</text>
</comment>
<protein>
    <submittedName>
        <fullName evidence="1">Uncharacterized protein</fullName>
    </submittedName>
</protein>
<dbReference type="EMBL" id="JAHCVI010000003">
    <property type="protein sequence ID" value="KAG7287823.1"/>
    <property type="molecule type" value="Genomic_DNA"/>
</dbReference>
<proteinExistence type="predicted"/>
<evidence type="ECO:0000313" key="1">
    <source>
        <dbReference type="EMBL" id="KAG7287823.1"/>
    </source>
</evidence>
<gene>
    <name evidence="1" type="ORF">NEMBOFW57_007339</name>
</gene>
<accession>A0AAD4I0D0</accession>
<reference evidence="1" key="1">
    <citation type="submission" date="2023-02" db="EMBL/GenBank/DDBJ databases">
        <authorList>
            <person name="Palmer J.M."/>
        </authorList>
    </citation>
    <scope>NUCLEOTIDE SEQUENCE</scope>
    <source>
        <strain evidence="1">FW57</strain>
    </source>
</reference>
<organism evidence="1 2">
    <name type="scientific">Staphylotrichum longicolle</name>
    <dbReference type="NCBI Taxonomy" id="669026"/>
    <lineage>
        <taxon>Eukaryota</taxon>
        <taxon>Fungi</taxon>
        <taxon>Dikarya</taxon>
        <taxon>Ascomycota</taxon>
        <taxon>Pezizomycotina</taxon>
        <taxon>Sordariomycetes</taxon>
        <taxon>Sordariomycetidae</taxon>
        <taxon>Sordariales</taxon>
        <taxon>Chaetomiaceae</taxon>
        <taxon>Staphylotrichum</taxon>
    </lineage>
</organism>
<dbReference type="AlphaFoldDB" id="A0AAD4I0D0"/>
<name>A0AAD4I0D0_9PEZI</name>
<keyword evidence="2" id="KW-1185">Reference proteome</keyword>
<evidence type="ECO:0000313" key="2">
    <source>
        <dbReference type="Proteomes" id="UP001197093"/>
    </source>
</evidence>
<sequence>MSESNSESDCEDVSYSREATIAAITDYYTFLTRMYMHESQVIYPPAEGWPSIVNADPAKLQDLGKSDEVLSLLAHLPYIRRPGDWNDDADAIPWCSFTDWSSLFESLDAGVSKGQGLRDRTEGQPLATLLLPHVVGLAHATQEDSPVIVLDTELGIVHWEDYTCADEIGENWAGVDWEELKKDVLDVDSLDDVVSEAEADWRYSASAWLYPDFFEVLKDEFKSLNWVPISPYAVRGSRELPDEAGMMSMVKDIYRQHGWPDMAAYRKTECLEAVRKAIAEKYPNSVCGRG</sequence>